<feature type="compositionally biased region" description="Low complexity" evidence="1">
    <location>
        <begin position="46"/>
        <end position="61"/>
    </location>
</feature>
<gene>
    <name evidence="2" type="ORF">F8M41_012325</name>
</gene>
<dbReference type="EMBL" id="WTPW01002505">
    <property type="protein sequence ID" value="KAF0379194.1"/>
    <property type="molecule type" value="Genomic_DNA"/>
</dbReference>
<evidence type="ECO:0000256" key="1">
    <source>
        <dbReference type="SAM" id="MobiDB-lite"/>
    </source>
</evidence>
<evidence type="ECO:0000313" key="2">
    <source>
        <dbReference type="EMBL" id="KAF0379194.1"/>
    </source>
</evidence>
<dbReference type="Proteomes" id="UP000439903">
    <property type="component" value="Unassembled WGS sequence"/>
</dbReference>
<organism evidence="2 3">
    <name type="scientific">Gigaspora margarita</name>
    <dbReference type="NCBI Taxonomy" id="4874"/>
    <lineage>
        <taxon>Eukaryota</taxon>
        <taxon>Fungi</taxon>
        <taxon>Fungi incertae sedis</taxon>
        <taxon>Mucoromycota</taxon>
        <taxon>Glomeromycotina</taxon>
        <taxon>Glomeromycetes</taxon>
        <taxon>Diversisporales</taxon>
        <taxon>Gigasporaceae</taxon>
        <taxon>Gigaspora</taxon>
    </lineage>
</organism>
<keyword evidence="3" id="KW-1185">Reference proteome</keyword>
<feature type="compositionally biased region" description="Acidic residues" evidence="1">
    <location>
        <begin position="7"/>
        <end position="17"/>
    </location>
</feature>
<sequence>MLGNDNGDYDDDSDNDNDNNFSVVVGGPIRQKRRAVLRWNRKRVNDNSNNNNNNNNGYNNYGDHDDDNGDSGGDYNNSEENTVVFGKAEKEKESAQEVVLYIVKEKK</sequence>
<feature type="compositionally biased region" description="Basic residues" evidence="1">
    <location>
        <begin position="30"/>
        <end position="42"/>
    </location>
</feature>
<accession>A0A8H3WZ30</accession>
<feature type="region of interest" description="Disordered" evidence="1">
    <location>
        <begin position="1"/>
        <end position="94"/>
    </location>
</feature>
<reference evidence="2 3" key="1">
    <citation type="journal article" date="2019" name="Environ. Microbiol.">
        <title>At the nexus of three kingdoms: the genome of the mycorrhizal fungus Gigaspora margarita provides insights into plant, endobacterial and fungal interactions.</title>
        <authorList>
            <person name="Venice F."/>
            <person name="Ghignone S."/>
            <person name="Salvioli di Fossalunga A."/>
            <person name="Amselem J."/>
            <person name="Novero M."/>
            <person name="Xianan X."/>
            <person name="Sedzielewska Toro K."/>
            <person name="Morin E."/>
            <person name="Lipzen A."/>
            <person name="Grigoriev I.V."/>
            <person name="Henrissat B."/>
            <person name="Martin F.M."/>
            <person name="Bonfante P."/>
        </authorList>
    </citation>
    <scope>NUCLEOTIDE SEQUENCE [LARGE SCALE GENOMIC DNA]</scope>
    <source>
        <strain evidence="2 3">BEG34</strain>
    </source>
</reference>
<comment type="caution">
    <text evidence="2">The sequence shown here is derived from an EMBL/GenBank/DDBJ whole genome shotgun (WGS) entry which is preliminary data.</text>
</comment>
<name>A0A8H3WZ30_GIGMA</name>
<evidence type="ECO:0000313" key="3">
    <source>
        <dbReference type="Proteomes" id="UP000439903"/>
    </source>
</evidence>
<proteinExistence type="predicted"/>
<protein>
    <submittedName>
        <fullName evidence="2">Uncharacterized protein</fullName>
    </submittedName>
</protein>
<dbReference type="AlphaFoldDB" id="A0A8H3WZ30"/>